<keyword evidence="5" id="KW-0676">Redox-active center</keyword>
<gene>
    <name evidence="7" type="ORF">DZC52_03360</name>
</gene>
<dbReference type="InterPro" id="IPR050553">
    <property type="entry name" value="Thioredoxin_ResA/DsbE_sf"/>
</dbReference>
<name>A0A3E1KBP5_9GAMM</name>
<reference evidence="7 8" key="1">
    <citation type="submission" date="2018-08" db="EMBL/GenBank/DDBJ databases">
        <title>Wenzhouxiangella salilacus sp. nov., a novel bacterium isolated from a saline lake in Xinjiang Province, China.</title>
        <authorList>
            <person name="Han S."/>
        </authorList>
    </citation>
    <scope>NUCLEOTIDE SEQUENCE [LARGE SCALE GENOMIC DNA]</scope>
    <source>
        <strain evidence="7 8">XDB06</strain>
    </source>
</reference>
<evidence type="ECO:0000256" key="3">
    <source>
        <dbReference type="ARBA" id="ARBA00022748"/>
    </source>
</evidence>
<accession>A0A3E1KBP5</accession>
<dbReference type="NCBIfam" id="TIGR00385">
    <property type="entry name" value="dsbE"/>
    <property type="match status" value="1"/>
</dbReference>
<proteinExistence type="inferred from homology"/>
<feature type="domain" description="Thioredoxin" evidence="6">
    <location>
        <begin position="34"/>
        <end position="172"/>
    </location>
</feature>
<dbReference type="PROSITE" id="PS51352">
    <property type="entry name" value="THIOREDOXIN_2"/>
    <property type="match status" value="1"/>
</dbReference>
<dbReference type="GO" id="GO:0017004">
    <property type="term" value="P:cytochrome complex assembly"/>
    <property type="evidence" value="ECO:0007669"/>
    <property type="project" value="UniProtKB-KW"/>
</dbReference>
<dbReference type="GO" id="GO:0005886">
    <property type="term" value="C:plasma membrane"/>
    <property type="evidence" value="ECO:0007669"/>
    <property type="project" value="UniProtKB-SubCell"/>
</dbReference>
<dbReference type="InterPro" id="IPR013740">
    <property type="entry name" value="Redoxin"/>
</dbReference>
<evidence type="ECO:0000256" key="4">
    <source>
        <dbReference type="ARBA" id="ARBA00023157"/>
    </source>
</evidence>
<dbReference type="InterPro" id="IPR036249">
    <property type="entry name" value="Thioredoxin-like_sf"/>
</dbReference>
<dbReference type="InterPro" id="IPR013766">
    <property type="entry name" value="Thioredoxin_domain"/>
</dbReference>
<dbReference type="PANTHER" id="PTHR42852">
    <property type="entry name" value="THIOL:DISULFIDE INTERCHANGE PROTEIN DSBE"/>
    <property type="match status" value="1"/>
</dbReference>
<dbReference type="CDD" id="cd03010">
    <property type="entry name" value="TlpA_like_DsbE"/>
    <property type="match status" value="1"/>
</dbReference>
<dbReference type="InterPro" id="IPR004799">
    <property type="entry name" value="Periplasmic_diS_OxRdtase_DsbE"/>
</dbReference>
<comment type="subcellular location">
    <subcellularLocation>
        <location evidence="1">Cell inner membrane</location>
        <topology evidence="1">Single-pass membrane protein</topology>
        <orientation evidence="1">Periplasmic side</orientation>
    </subcellularLocation>
</comment>
<dbReference type="Proteomes" id="UP000260351">
    <property type="component" value="Unassembled WGS sequence"/>
</dbReference>
<keyword evidence="4" id="KW-1015">Disulfide bond</keyword>
<dbReference type="AlphaFoldDB" id="A0A3E1KBP5"/>
<keyword evidence="8" id="KW-1185">Reference proteome</keyword>
<dbReference type="PANTHER" id="PTHR42852:SF6">
    <property type="entry name" value="THIOL:DISULFIDE INTERCHANGE PROTEIN DSBE"/>
    <property type="match status" value="1"/>
</dbReference>
<dbReference type="Pfam" id="PF08534">
    <property type="entry name" value="Redoxin"/>
    <property type="match status" value="1"/>
</dbReference>
<dbReference type="EMBL" id="QUZK01000014">
    <property type="protein sequence ID" value="RFF32044.1"/>
    <property type="molecule type" value="Genomic_DNA"/>
</dbReference>
<dbReference type="RefSeq" id="WP_116649703.1">
    <property type="nucleotide sequence ID" value="NZ_QUZK01000014.1"/>
</dbReference>
<dbReference type="Gene3D" id="3.40.30.10">
    <property type="entry name" value="Glutaredoxin"/>
    <property type="match status" value="1"/>
</dbReference>
<comment type="similarity">
    <text evidence="2">Belongs to the thioredoxin family. DsbE subfamily.</text>
</comment>
<protein>
    <submittedName>
        <fullName evidence="7">DsbE family thiol:disulfide interchange protein</fullName>
    </submittedName>
</protein>
<sequence length="179" mass="20107">MIRMLIPLGVFLALLALLIAGLQTSENRKLVQSPLIGKPMPDFSLPGLYDPESTTSRADLLGEPFILNVWGSWCWACRVEHPFVERLGNEAPIALVGFNWKDEREDALAWIDQFGDAWDRHLVDFEGKVAIDLGVYGAPETFLVDHEGVIRHKHIGPIDANVFQDLMRRAMELKAEAES</sequence>
<evidence type="ECO:0000259" key="6">
    <source>
        <dbReference type="PROSITE" id="PS51352"/>
    </source>
</evidence>
<dbReference type="SUPFAM" id="SSF52833">
    <property type="entry name" value="Thioredoxin-like"/>
    <property type="match status" value="1"/>
</dbReference>
<evidence type="ECO:0000313" key="8">
    <source>
        <dbReference type="Proteomes" id="UP000260351"/>
    </source>
</evidence>
<comment type="caution">
    <text evidence="7">The sequence shown here is derived from an EMBL/GenBank/DDBJ whole genome shotgun (WGS) entry which is preliminary data.</text>
</comment>
<keyword evidence="3" id="KW-0201">Cytochrome c-type biogenesis</keyword>
<dbReference type="GO" id="GO:0030288">
    <property type="term" value="C:outer membrane-bounded periplasmic space"/>
    <property type="evidence" value="ECO:0007669"/>
    <property type="project" value="InterPro"/>
</dbReference>
<evidence type="ECO:0000256" key="1">
    <source>
        <dbReference type="ARBA" id="ARBA00004383"/>
    </source>
</evidence>
<evidence type="ECO:0000313" key="7">
    <source>
        <dbReference type="EMBL" id="RFF32044.1"/>
    </source>
</evidence>
<dbReference type="GO" id="GO:0015036">
    <property type="term" value="F:disulfide oxidoreductase activity"/>
    <property type="evidence" value="ECO:0007669"/>
    <property type="project" value="InterPro"/>
</dbReference>
<organism evidence="7 8">
    <name type="scientific">Wenzhouxiangella sediminis</name>
    <dbReference type="NCBI Taxonomy" id="1792836"/>
    <lineage>
        <taxon>Bacteria</taxon>
        <taxon>Pseudomonadati</taxon>
        <taxon>Pseudomonadota</taxon>
        <taxon>Gammaproteobacteria</taxon>
        <taxon>Chromatiales</taxon>
        <taxon>Wenzhouxiangellaceae</taxon>
        <taxon>Wenzhouxiangella</taxon>
    </lineage>
</organism>
<dbReference type="OrthoDB" id="9788279at2"/>
<evidence type="ECO:0000256" key="2">
    <source>
        <dbReference type="ARBA" id="ARBA00007758"/>
    </source>
</evidence>
<evidence type="ECO:0000256" key="5">
    <source>
        <dbReference type="ARBA" id="ARBA00023284"/>
    </source>
</evidence>